<evidence type="ECO:0000313" key="2">
    <source>
        <dbReference type="Proteomes" id="UP000593568"/>
    </source>
</evidence>
<gene>
    <name evidence="1" type="ORF">Gotri_014179</name>
</gene>
<name>A0A7J9DVW5_9ROSI</name>
<dbReference type="Proteomes" id="UP000593568">
    <property type="component" value="Unassembled WGS sequence"/>
</dbReference>
<dbReference type="EMBL" id="JABEZW010000005">
    <property type="protein sequence ID" value="MBA0764900.1"/>
    <property type="molecule type" value="Genomic_DNA"/>
</dbReference>
<reference evidence="1 2" key="1">
    <citation type="journal article" date="2019" name="Genome Biol. Evol.">
        <title>Insights into the evolution of the New World diploid cottons (Gossypium, subgenus Houzingenia) based on genome sequencing.</title>
        <authorList>
            <person name="Grover C.E."/>
            <person name="Arick M.A. 2nd"/>
            <person name="Thrash A."/>
            <person name="Conover J.L."/>
            <person name="Sanders W.S."/>
            <person name="Peterson D.G."/>
            <person name="Frelichowski J.E."/>
            <person name="Scheffler J.A."/>
            <person name="Scheffler B.E."/>
            <person name="Wendel J.F."/>
        </authorList>
    </citation>
    <scope>NUCLEOTIDE SEQUENCE [LARGE SCALE GENOMIC DNA]</scope>
    <source>
        <strain evidence="1">8</strain>
        <tissue evidence="1">Leaf</tissue>
    </source>
</reference>
<evidence type="ECO:0000313" key="1">
    <source>
        <dbReference type="EMBL" id="MBA0764900.1"/>
    </source>
</evidence>
<organism evidence="1 2">
    <name type="scientific">Gossypium trilobum</name>
    <dbReference type="NCBI Taxonomy" id="34281"/>
    <lineage>
        <taxon>Eukaryota</taxon>
        <taxon>Viridiplantae</taxon>
        <taxon>Streptophyta</taxon>
        <taxon>Embryophyta</taxon>
        <taxon>Tracheophyta</taxon>
        <taxon>Spermatophyta</taxon>
        <taxon>Magnoliopsida</taxon>
        <taxon>eudicotyledons</taxon>
        <taxon>Gunneridae</taxon>
        <taxon>Pentapetalae</taxon>
        <taxon>rosids</taxon>
        <taxon>malvids</taxon>
        <taxon>Malvales</taxon>
        <taxon>Malvaceae</taxon>
        <taxon>Malvoideae</taxon>
        <taxon>Gossypium</taxon>
    </lineage>
</organism>
<keyword evidence="2" id="KW-1185">Reference proteome</keyword>
<sequence length="29" mass="3443">MLQGEIIFLKKGGWVKHQKNNGKKLKKKY</sequence>
<protein>
    <submittedName>
        <fullName evidence="1">Uncharacterized protein</fullName>
    </submittedName>
</protein>
<accession>A0A7J9DVW5</accession>
<comment type="caution">
    <text evidence="1">The sequence shown here is derived from an EMBL/GenBank/DDBJ whole genome shotgun (WGS) entry which is preliminary data.</text>
</comment>
<proteinExistence type="predicted"/>
<dbReference type="AlphaFoldDB" id="A0A7J9DVW5"/>